<proteinExistence type="predicted"/>
<name>A0A3M7T7B3_BRAPC</name>
<reference evidence="1 2" key="1">
    <citation type="journal article" date="2018" name="Sci. Rep.">
        <title>Genomic signatures of local adaptation to the degree of environmental predictability in rotifers.</title>
        <authorList>
            <person name="Franch-Gras L."/>
            <person name="Hahn C."/>
            <person name="Garcia-Roger E.M."/>
            <person name="Carmona M.J."/>
            <person name="Serra M."/>
            <person name="Gomez A."/>
        </authorList>
    </citation>
    <scope>NUCLEOTIDE SEQUENCE [LARGE SCALE GENOMIC DNA]</scope>
    <source>
        <strain evidence="1">HYR1</strain>
    </source>
</reference>
<gene>
    <name evidence="1" type="ORF">BpHYR1_045982</name>
</gene>
<dbReference type="EMBL" id="REGN01000185">
    <property type="protein sequence ID" value="RNA43718.1"/>
    <property type="molecule type" value="Genomic_DNA"/>
</dbReference>
<keyword evidence="2" id="KW-1185">Reference proteome</keyword>
<dbReference type="AlphaFoldDB" id="A0A3M7T7B3"/>
<protein>
    <submittedName>
        <fullName evidence="1">Uncharacterized protein</fullName>
    </submittedName>
</protein>
<sequence length="70" mass="8151">MFTEFTPILIPTILPQSSFRFCMLDFTQLLPLIFLPLRSLLCIPQKVQKVQKGPGPDKIIRKKSFRLFLT</sequence>
<comment type="caution">
    <text evidence="1">The sequence shown here is derived from an EMBL/GenBank/DDBJ whole genome shotgun (WGS) entry which is preliminary data.</text>
</comment>
<evidence type="ECO:0000313" key="2">
    <source>
        <dbReference type="Proteomes" id="UP000276133"/>
    </source>
</evidence>
<evidence type="ECO:0000313" key="1">
    <source>
        <dbReference type="EMBL" id="RNA43718.1"/>
    </source>
</evidence>
<accession>A0A3M7T7B3</accession>
<organism evidence="1 2">
    <name type="scientific">Brachionus plicatilis</name>
    <name type="common">Marine rotifer</name>
    <name type="synonym">Brachionus muelleri</name>
    <dbReference type="NCBI Taxonomy" id="10195"/>
    <lineage>
        <taxon>Eukaryota</taxon>
        <taxon>Metazoa</taxon>
        <taxon>Spiralia</taxon>
        <taxon>Gnathifera</taxon>
        <taxon>Rotifera</taxon>
        <taxon>Eurotatoria</taxon>
        <taxon>Monogononta</taxon>
        <taxon>Pseudotrocha</taxon>
        <taxon>Ploima</taxon>
        <taxon>Brachionidae</taxon>
        <taxon>Brachionus</taxon>
    </lineage>
</organism>
<dbReference type="Proteomes" id="UP000276133">
    <property type="component" value="Unassembled WGS sequence"/>
</dbReference>